<gene>
    <name evidence="4" type="ORF">QQS21_001720</name>
</gene>
<dbReference type="InterPro" id="IPR011009">
    <property type="entry name" value="Kinase-like_dom_sf"/>
</dbReference>
<dbReference type="PANTHER" id="PTHR24346">
    <property type="entry name" value="MAP/MICROTUBULE AFFINITY-REGULATING KINASE"/>
    <property type="match status" value="1"/>
</dbReference>
<evidence type="ECO:0000256" key="1">
    <source>
        <dbReference type="ARBA" id="ARBA00022741"/>
    </source>
</evidence>
<evidence type="ECO:0000256" key="2">
    <source>
        <dbReference type="ARBA" id="ARBA00022840"/>
    </source>
</evidence>
<accession>A0AAJ0CWJ4</accession>
<evidence type="ECO:0000313" key="4">
    <source>
        <dbReference type="EMBL" id="KAK2612294.1"/>
    </source>
</evidence>
<organism evidence="4 5">
    <name type="scientific">Conoideocrella luteorostrata</name>
    <dbReference type="NCBI Taxonomy" id="1105319"/>
    <lineage>
        <taxon>Eukaryota</taxon>
        <taxon>Fungi</taxon>
        <taxon>Dikarya</taxon>
        <taxon>Ascomycota</taxon>
        <taxon>Pezizomycotina</taxon>
        <taxon>Sordariomycetes</taxon>
        <taxon>Hypocreomycetidae</taxon>
        <taxon>Hypocreales</taxon>
        <taxon>Clavicipitaceae</taxon>
        <taxon>Conoideocrella</taxon>
    </lineage>
</organism>
<reference evidence="4" key="1">
    <citation type="submission" date="2023-06" db="EMBL/GenBank/DDBJ databases">
        <title>Conoideocrella luteorostrata (Hypocreales: Clavicipitaceae), a potential biocontrol fungus for elongate hemlock scale in United States Christmas tree production areas.</title>
        <authorList>
            <person name="Barrett H."/>
            <person name="Lovett B."/>
            <person name="Macias A.M."/>
            <person name="Stajich J.E."/>
            <person name="Kasson M.T."/>
        </authorList>
    </citation>
    <scope>NUCLEOTIDE SEQUENCE</scope>
    <source>
        <strain evidence="4">ARSEF 14590</strain>
    </source>
</reference>
<dbReference type="AlphaFoldDB" id="A0AAJ0CWJ4"/>
<comment type="caution">
    <text evidence="4">The sequence shown here is derived from an EMBL/GenBank/DDBJ whole genome shotgun (WGS) entry which is preliminary data.</text>
</comment>
<evidence type="ECO:0000313" key="5">
    <source>
        <dbReference type="Proteomes" id="UP001251528"/>
    </source>
</evidence>
<dbReference type="EMBL" id="JASWJB010000018">
    <property type="protein sequence ID" value="KAK2612294.1"/>
    <property type="molecule type" value="Genomic_DNA"/>
</dbReference>
<dbReference type="Gene3D" id="1.10.510.10">
    <property type="entry name" value="Transferase(Phosphotransferase) domain 1"/>
    <property type="match status" value="1"/>
</dbReference>
<evidence type="ECO:0000259" key="3">
    <source>
        <dbReference type="PROSITE" id="PS50011"/>
    </source>
</evidence>
<dbReference type="GO" id="GO:0035556">
    <property type="term" value="P:intracellular signal transduction"/>
    <property type="evidence" value="ECO:0007669"/>
    <property type="project" value="TreeGrafter"/>
</dbReference>
<keyword evidence="2" id="KW-0067">ATP-binding</keyword>
<name>A0AAJ0CWJ4_9HYPO</name>
<dbReference type="SUPFAM" id="SSF56112">
    <property type="entry name" value="Protein kinase-like (PK-like)"/>
    <property type="match status" value="1"/>
</dbReference>
<dbReference type="PANTHER" id="PTHR24346:SF75">
    <property type="entry name" value="AURORA KINASE"/>
    <property type="match status" value="1"/>
</dbReference>
<dbReference type="GO" id="GO:0005524">
    <property type="term" value="F:ATP binding"/>
    <property type="evidence" value="ECO:0007669"/>
    <property type="project" value="UniProtKB-KW"/>
</dbReference>
<dbReference type="InterPro" id="IPR000719">
    <property type="entry name" value="Prot_kinase_dom"/>
</dbReference>
<proteinExistence type="predicted"/>
<keyword evidence="1" id="KW-0547">Nucleotide-binding</keyword>
<dbReference type="GO" id="GO:0005737">
    <property type="term" value="C:cytoplasm"/>
    <property type="evidence" value="ECO:0007669"/>
    <property type="project" value="TreeGrafter"/>
</dbReference>
<feature type="domain" description="Protein kinase" evidence="3">
    <location>
        <begin position="1"/>
        <end position="130"/>
    </location>
</feature>
<dbReference type="GO" id="GO:0004674">
    <property type="term" value="F:protein serine/threonine kinase activity"/>
    <property type="evidence" value="ECO:0007669"/>
    <property type="project" value="TreeGrafter"/>
</dbReference>
<dbReference type="PROSITE" id="PS50011">
    <property type="entry name" value="PROTEIN_KINASE_DOM"/>
    <property type="match status" value="1"/>
</dbReference>
<sequence length="130" mass="14609">MDRRERCVRQVVQAVAELHRVGVVHRDLHPDNIALSPPARELIDQFLTRPPLEHEVIRKSGKPTPALLPRHVTEPENIGYGSVDIKLLDFGYAFRPTDGVAYSRDFFAPGTPPAPELLGTTKMIRPLRAK</sequence>
<protein>
    <recommendedName>
        <fullName evidence="3">Protein kinase domain-containing protein</fullName>
    </recommendedName>
</protein>
<dbReference type="Proteomes" id="UP001251528">
    <property type="component" value="Unassembled WGS sequence"/>
</dbReference>
<keyword evidence="5" id="KW-1185">Reference proteome</keyword>